<dbReference type="InterPro" id="IPR036514">
    <property type="entry name" value="SGNH_hydro_sf"/>
</dbReference>
<dbReference type="HOGENOM" id="CLU_051989_8_0_9"/>
<organism evidence="2 3">
    <name type="scientific">Bombilactobacillus mellifer</name>
    <dbReference type="NCBI Taxonomy" id="1218492"/>
    <lineage>
        <taxon>Bacteria</taxon>
        <taxon>Bacillati</taxon>
        <taxon>Bacillota</taxon>
        <taxon>Bacilli</taxon>
        <taxon>Lactobacillales</taxon>
        <taxon>Lactobacillaceae</taxon>
        <taxon>Bombilactobacillus</taxon>
    </lineage>
</organism>
<protein>
    <recommendedName>
        <fullName evidence="1">SGNH hydrolase-type esterase domain-containing protein</fullName>
    </recommendedName>
</protein>
<comment type="caution">
    <text evidence="2">The sequence shown here is derived from an EMBL/GenBank/DDBJ whole genome shotgun (WGS) entry which is preliminary data.</text>
</comment>
<keyword evidence="3" id="KW-1185">Reference proteome</keyword>
<dbReference type="InterPro" id="IPR045136">
    <property type="entry name" value="Iah1-like"/>
</dbReference>
<proteinExistence type="predicted"/>
<evidence type="ECO:0000313" key="2">
    <source>
        <dbReference type="EMBL" id="KJY62774.1"/>
    </source>
</evidence>
<name>A0A0F4LWU1_9LACO</name>
<accession>A0A0F4LWU1</accession>
<dbReference type="Pfam" id="PF13472">
    <property type="entry name" value="Lipase_GDSL_2"/>
    <property type="match status" value="1"/>
</dbReference>
<feature type="domain" description="SGNH hydrolase-type esterase" evidence="1">
    <location>
        <begin position="7"/>
        <end position="171"/>
    </location>
</feature>
<dbReference type="Gene3D" id="3.40.50.1110">
    <property type="entry name" value="SGNH hydrolase"/>
    <property type="match status" value="1"/>
</dbReference>
<dbReference type="EMBL" id="JXJQ01000003">
    <property type="protein sequence ID" value="KJY62774.1"/>
    <property type="molecule type" value="Genomic_DNA"/>
</dbReference>
<dbReference type="PANTHER" id="PTHR14209:SF19">
    <property type="entry name" value="ISOAMYL ACETATE-HYDROLYZING ESTERASE 1 HOMOLOG"/>
    <property type="match status" value="1"/>
</dbReference>
<sequence length="199" mass="22448">MQKIILYGDDILAGFEHGKVTAQMTQRLQKAFPQTTVINRALPGHRTTDALTHVQRDVSALDPAVVVLFFGTNDILPVNEIKPGIFTNNLAHLFAALSPAQIILVSPPYIDYHKQPARSWPRQLQFELASEHMARKYQLPYINLLKAMQAQQHPQQYLQEDGLTFNARGYDFLTHLLVPLINNCLQRTPSASVLKKAPN</sequence>
<evidence type="ECO:0000313" key="3">
    <source>
        <dbReference type="Proteomes" id="UP000033558"/>
    </source>
</evidence>
<dbReference type="RefSeq" id="WP_046315452.1">
    <property type="nucleotide sequence ID" value="NZ_JBHSZT010000003.1"/>
</dbReference>
<evidence type="ECO:0000259" key="1">
    <source>
        <dbReference type="Pfam" id="PF13472"/>
    </source>
</evidence>
<gene>
    <name evidence="2" type="ORF">JG30_02230</name>
</gene>
<dbReference type="AlphaFoldDB" id="A0A0F4LWU1"/>
<dbReference type="Proteomes" id="UP000033558">
    <property type="component" value="Unassembled WGS sequence"/>
</dbReference>
<dbReference type="STRING" id="1218492.JG30_02230"/>
<reference evidence="2 3" key="1">
    <citation type="submission" date="2015-01" db="EMBL/GenBank/DDBJ databases">
        <title>Comparative genomics of the lactic acid bacteria isolated from the honey bee gut.</title>
        <authorList>
            <person name="Ellegaard K.M."/>
            <person name="Tamarit D."/>
            <person name="Javelind E."/>
            <person name="Olofsson T."/>
            <person name="Andersson S.G."/>
            <person name="Vasquez A."/>
        </authorList>
    </citation>
    <scope>NUCLEOTIDE SEQUENCE [LARGE SCALE GENOMIC DNA]</scope>
    <source>
        <strain evidence="2 3">Bin4</strain>
    </source>
</reference>
<dbReference type="PANTHER" id="PTHR14209">
    <property type="entry name" value="ISOAMYL ACETATE-HYDROLYZING ESTERASE 1"/>
    <property type="match status" value="1"/>
</dbReference>
<dbReference type="InterPro" id="IPR013830">
    <property type="entry name" value="SGNH_hydro"/>
</dbReference>
<dbReference type="SUPFAM" id="SSF52266">
    <property type="entry name" value="SGNH hydrolase"/>
    <property type="match status" value="1"/>
</dbReference>
<dbReference type="PATRIC" id="fig|1218492.5.peg.335"/>